<evidence type="ECO:0000313" key="12">
    <source>
        <dbReference type="EMBL" id="PIW65883.1"/>
    </source>
</evidence>
<dbReference type="InterPro" id="IPR005727">
    <property type="entry name" value="Ribosomal_uL22_bac/chlpt-type"/>
</dbReference>
<dbReference type="HAMAP" id="MF_01331_B">
    <property type="entry name" value="Ribosomal_uL22_B"/>
    <property type="match status" value="1"/>
</dbReference>
<dbReference type="InterPro" id="IPR047867">
    <property type="entry name" value="Ribosomal_uL22_bac/org-type"/>
</dbReference>
<dbReference type="GO" id="GO:0019843">
    <property type="term" value="F:rRNA binding"/>
    <property type="evidence" value="ECO:0007669"/>
    <property type="project" value="UniProtKB-UniRule"/>
</dbReference>
<reference evidence="12 13" key="1">
    <citation type="submission" date="2017-09" db="EMBL/GenBank/DDBJ databases">
        <title>Depth-based differentiation of microbial function through sediment-hosted aquifers and enrichment of novel symbionts in the deep terrestrial subsurface.</title>
        <authorList>
            <person name="Probst A.J."/>
            <person name="Ladd B."/>
            <person name="Jarett J.K."/>
            <person name="Geller-Mcgrath D.E."/>
            <person name="Sieber C.M."/>
            <person name="Emerson J.B."/>
            <person name="Anantharaman K."/>
            <person name="Thomas B.C."/>
            <person name="Malmstrom R."/>
            <person name="Stieglmeier M."/>
            <person name="Klingl A."/>
            <person name="Woyke T."/>
            <person name="Ryan C.M."/>
            <person name="Banfield J.F."/>
        </authorList>
    </citation>
    <scope>NUCLEOTIDE SEQUENCE [LARGE SCALE GENOMIC DNA]</scope>
    <source>
        <strain evidence="12">CG12_big_fil_rev_8_21_14_0_65_43_15</strain>
    </source>
</reference>
<keyword evidence="5 7" id="KW-0687">Ribonucleoprotein</keyword>
<dbReference type="EMBL" id="PFGP01000137">
    <property type="protein sequence ID" value="PIW65883.1"/>
    <property type="molecule type" value="Genomic_DNA"/>
</dbReference>
<comment type="subunit">
    <text evidence="7 9">Part of the 50S ribosomal subunit.</text>
</comment>
<dbReference type="Proteomes" id="UP000231267">
    <property type="component" value="Unassembled WGS sequence"/>
</dbReference>
<evidence type="ECO:0000256" key="8">
    <source>
        <dbReference type="RuleBase" id="RU004005"/>
    </source>
</evidence>
<keyword evidence="3 7" id="KW-0694">RNA-binding</keyword>
<proteinExistence type="inferred from homology"/>
<dbReference type="GO" id="GO:0003735">
    <property type="term" value="F:structural constituent of ribosome"/>
    <property type="evidence" value="ECO:0007669"/>
    <property type="project" value="InterPro"/>
</dbReference>
<dbReference type="GO" id="GO:0006412">
    <property type="term" value="P:translation"/>
    <property type="evidence" value="ECO:0007669"/>
    <property type="project" value="UniProtKB-UniRule"/>
</dbReference>
<dbReference type="SUPFAM" id="SSF54843">
    <property type="entry name" value="Ribosomal protein L22"/>
    <property type="match status" value="1"/>
</dbReference>
<evidence type="ECO:0000256" key="6">
    <source>
        <dbReference type="ARBA" id="ARBA00035207"/>
    </source>
</evidence>
<protein>
    <recommendedName>
        <fullName evidence="6 7">Large ribosomal subunit protein uL22</fullName>
    </recommendedName>
</protein>
<gene>
    <name evidence="7" type="primary">rplV</name>
    <name evidence="12" type="ORF">COW11_06220</name>
</gene>
<dbReference type="Pfam" id="PF00237">
    <property type="entry name" value="Ribosomal_L22"/>
    <property type="match status" value="1"/>
</dbReference>
<evidence type="ECO:0000256" key="10">
    <source>
        <dbReference type="RuleBase" id="RU004008"/>
    </source>
</evidence>
<comment type="caution">
    <text evidence="12">The sequence shown here is derived from an EMBL/GenBank/DDBJ whole genome shotgun (WGS) entry which is preliminary data.</text>
</comment>
<evidence type="ECO:0000256" key="4">
    <source>
        <dbReference type="ARBA" id="ARBA00022980"/>
    </source>
</evidence>
<dbReference type="InterPro" id="IPR001063">
    <property type="entry name" value="Ribosomal_uL22"/>
</dbReference>
<evidence type="ECO:0000256" key="3">
    <source>
        <dbReference type="ARBA" id="ARBA00022884"/>
    </source>
</evidence>
<sequence>MIARSIARYVRVSPRKTRYVLDIIRGQGVDNAFSILDNTNKGAVFFIKQALKSALDSAVKKTKGSADASNLYISKATADGGPMQKRWRAASMGRATPILKRTSHILIELDMAAGAEKKAAKTTTTTTTKKKQAKAKTASKR</sequence>
<evidence type="ECO:0000256" key="9">
    <source>
        <dbReference type="RuleBase" id="RU004006"/>
    </source>
</evidence>
<dbReference type="NCBIfam" id="TIGR01044">
    <property type="entry name" value="rplV_bact"/>
    <property type="match status" value="1"/>
</dbReference>
<evidence type="ECO:0000256" key="1">
    <source>
        <dbReference type="ARBA" id="ARBA00009451"/>
    </source>
</evidence>
<feature type="compositionally biased region" description="Basic residues" evidence="11">
    <location>
        <begin position="128"/>
        <end position="141"/>
    </location>
</feature>
<evidence type="ECO:0000256" key="11">
    <source>
        <dbReference type="SAM" id="MobiDB-lite"/>
    </source>
</evidence>
<dbReference type="PANTHER" id="PTHR13501">
    <property type="entry name" value="CHLOROPLAST 50S RIBOSOMAL PROTEIN L22-RELATED"/>
    <property type="match status" value="1"/>
</dbReference>
<dbReference type="Gene3D" id="3.90.470.10">
    <property type="entry name" value="Ribosomal protein L22/L17"/>
    <property type="match status" value="1"/>
</dbReference>
<accession>A0A2J0LJV8</accession>
<name>A0A2J0LJV8_9BACT</name>
<comment type="function">
    <text evidence="7">The globular domain of the protein is located near the polypeptide exit tunnel on the outside of the subunit, while an extended beta-hairpin is found that lines the wall of the exit tunnel in the center of the 70S ribosome.</text>
</comment>
<comment type="function">
    <text evidence="7 10">This protein binds specifically to 23S rRNA; its binding is stimulated by other ribosomal proteins, e.g., L4, L17, and L20. It is important during the early stages of 50S assembly. It makes multiple contacts with different domains of the 23S rRNA in the assembled 50S subunit and ribosome.</text>
</comment>
<comment type="similarity">
    <text evidence="1 7 8">Belongs to the universal ribosomal protein uL22 family.</text>
</comment>
<feature type="region of interest" description="Disordered" evidence="11">
    <location>
        <begin position="115"/>
        <end position="141"/>
    </location>
</feature>
<dbReference type="AlphaFoldDB" id="A0A2J0LJV8"/>
<dbReference type="CDD" id="cd00336">
    <property type="entry name" value="Ribosomal_L22"/>
    <property type="match status" value="1"/>
</dbReference>
<keyword evidence="2 7" id="KW-0699">rRNA-binding</keyword>
<keyword evidence="4 7" id="KW-0689">Ribosomal protein</keyword>
<dbReference type="PANTHER" id="PTHR13501:SF8">
    <property type="entry name" value="LARGE RIBOSOMAL SUBUNIT PROTEIN UL22M"/>
    <property type="match status" value="1"/>
</dbReference>
<evidence type="ECO:0000256" key="7">
    <source>
        <dbReference type="HAMAP-Rule" id="MF_01331"/>
    </source>
</evidence>
<organism evidence="12 13">
    <name type="scientific">Candidatus Taenaricola geysiri</name>
    <dbReference type="NCBI Taxonomy" id="1974752"/>
    <lineage>
        <taxon>Bacteria</taxon>
        <taxon>Pseudomonadati</taxon>
        <taxon>Candidatus Omnitrophota</taxon>
        <taxon>Candidatus Taenaricola</taxon>
    </lineage>
</organism>
<evidence type="ECO:0000313" key="13">
    <source>
        <dbReference type="Proteomes" id="UP000231267"/>
    </source>
</evidence>
<dbReference type="InterPro" id="IPR036394">
    <property type="entry name" value="Ribosomal_uL22_sf"/>
</dbReference>
<dbReference type="GO" id="GO:0022625">
    <property type="term" value="C:cytosolic large ribosomal subunit"/>
    <property type="evidence" value="ECO:0007669"/>
    <property type="project" value="TreeGrafter"/>
</dbReference>
<evidence type="ECO:0000256" key="5">
    <source>
        <dbReference type="ARBA" id="ARBA00023274"/>
    </source>
</evidence>
<evidence type="ECO:0000256" key="2">
    <source>
        <dbReference type="ARBA" id="ARBA00022730"/>
    </source>
</evidence>